<keyword evidence="1" id="KW-0732">Signal</keyword>
<feature type="chain" id="PRO_5002095229" evidence="1">
    <location>
        <begin position="21"/>
        <end position="76"/>
    </location>
</feature>
<protein>
    <submittedName>
        <fullName evidence="2">Uncharacterized protein</fullName>
    </submittedName>
</protein>
<evidence type="ECO:0000256" key="1">
    <source>
        <dbReference type="SAM" id="SignalP"/>
    </source>
</evidence>
<keyword evidence="3" id="KW-1185">Reference proteome</keyword>
<reference evidence="2 3" key="1">
    <citation type="submission" date="2014-11" db="EMBL/GenBank/DDBJ databases">
        <title>Genetic blueprint of the zoonotic pathogen Toxocara canis.</title>
        <authorList>
            <person name="Zhu X.-Q."/>
            <person name="Korhonen P.K."/>
            <person name="Cai H."/>
            <person name="Young N.D."/>
            <person name="Nejsum P."/>
            <person name="von Samson-Himmelstjerna G."/>
            <person name="Boag P.R."/>
            <person name="Tan P."/>
            <person name="Li Q."/>
            <person name="Min J."/>
            <person name="Yang Y."/>
            <person name="Wang X."/>
            <person name="Fang X."/>
            <person name="Hall R.S."/>
            <person name="Hofmann A."/>
            <person name="Sternberg P.W."/>
            <person name="Jex A.R."/>
            <person name="Gasser R.B."/>
        </authorList>
    </citation>
    <scope>NUCLEOTIDE SEQUENCE [LARGE SCALE GENOMIC DNA]</scope>
    <source>
        <strain evidence="2">PN_DK_2014</strain>
    </source>
</reference>
<accession>A0A0B2V1V4</accession>
<sequence>MLTRICTFLIAAVLVLNVEAGTWLSFNQKTAGLGDDFASQSFVPVADLARLVRSCDEELIGALRNSAKYHYVTNPD</sequence>
<dbReference type="EMBL" id="JPKZ01002709">
    <property type="protein sequence ID" value="KHN75437.1"/>
    <property type="molecule type" value="Genomic_DNA"/>
</dbReference>
<name>A0A0B2V1V4_TOXCA</name>
<dbReference type="AlphaFoldDB" id="A0A0B2V1V4"/>
<gene>
    <name evidence="2" type="ORF">Tcan_13890</name>
</gene>
<comment type="caution">
    <text evidence="2">The sequence shown here is derived from an EMBL/GenBank/DDBJ whole genome shotgun (WGS) entry which is preliminary data.</text>
</comment>
<dbReference type="Proteomes" id="UP000031036">
    <property type="component" value="Unassembled WGS sequence"/>
</dbReference>
<proteinExistence type="predicted"/>
<evidence type="ECO:0000313" key="3">
    <source>
        <dbReference type="Proteomes" id="UP000031036"/>
    </source>
</evidence>
<feature type="signal peptide" evidence="1">
    <location>
        <begin position="1"/>
        <end position="20"/>
    </location>
</feature>
<evidence type="ECO:0000313" key="2">
    <source>
        <dbReference type="EMBL" id="KHN75437.1"/>
    </source>
</evidence>
<organism evidence="2 3">
    <name type="scientific">Toxocara canis</name>
    <name type="common">Canine roundworm</name>
    <dbReference type="NCBI Taxonomy" id="6265"/>
    <lineage>
        <taxon>Eukaryota</taxon>
        <taxon>Metazoa</taxon>
        <taxon>Ecdysozoa</taxon>
        <taxon>Nematoda</taxon>
        <taxon>Chromadorea</taxon>
        <taxon>Rhabditida</taxon>
        <taxon>Spirurina</taxon>
        <taxon>Ascaridomorpha</taxon>
        <taxon>Ascaridoidea</taxon>
        <taxon>Toxocaridae</taxon>
        <taxon>Toxocara</taxon>
    </lineage>
</organism>